<protein>
    <submittedName>
        <fullName evidence="2 3">Thioredoxin</fullName>
    </submittedName>
</protein>
<dbReference type="InterPro" id="IPR036249">
    <property type="entry name" value="Thioredoxin-like_sf"/>
</dbReference>
<dbReference type="RefSeq" id="WP_004125685.1">
    <property type="nucleotide sequence ID" value="NZ_CP019058.1"/>
</dbReference>
<evidence type="ECO:0000313" key="3">
    <source>
        <dbReference type="EMBL" id="PMC54976.1"/>
    </source>
</evidence>
<dbReference type="EMBL" id="PNGY01000001">
    <property type="protein sequence ID" value="PMC54976.1"/>
    <property type="molecule type" value="Genomic_DNA"/>
</dbReference>
<dbReference type="Gene3D" id="3.40.30.10">
    <property type="entry name" value="Glutaredoxin"/>
    <property type="match status" value="1"/>
</dbReference>
<evidence type="ECO:0000313" key="2">
    <source>
        <dbReference type="EMBL" id="APW18555.1"/>
    </source>
</evidence>
<reference evidence="4" key="1">
    <citation type="submission" date="2017-01" db="EMBL/GenBank/DDBJ databases">
        <title>Gardnerella vaginalis bacteremia associated with severe acute encephalopathy in a young female patient: Case Report and characterization of the isolate.</title>
        <authorList>
            <person name="Tankovic J."/>
            <person name="Timinskas A."/>
            <person name="Zilnyte M."/>
            <person name="Janulaitiene M."/>
            <person name="Zvirbliene A."/>
            <person name="Pleckaityte M."/>
        </authorList>
    </citation>
    <scope>NUCLEOTIDE SEQUENCE [LARGE SCALE GENOMIC DNA]</scope>
    <source>
        <strain evidence="4">GV37</strain>
    </source>
</reference>
<feature type="transmembrane region" description="Helical" evidence="1">
    <location>
        <begin position="7"/>
        <end position="26"/>
    </location>
</feature>
<keyword evidence="1" id="KW-0472">Membrane</keyword>
<name>A0A9X7FFF3_9BIFI</name>
<keyword evidence="1" id="KW-0812">Transmembrane</keyword>
<proteinExistence type="predicted"/>
<organism evidence="3 5">
    <name type="scientific">Gardnerella swidsinskii</name>
    <dbReference type="NCBI Taxonomy" id="2792979"/>
    <lineage>
        <taxon>Bacteria</taxon>
        <taxon>Bacillati</taxon>
        <taxon>Actinomycetota</taxon>
        <taxon>Actinomycetes</taxon>
        <taxon>Bifidobacteriales</taxon>
        <taxon>Bifidobacteriaceae</taxon>
        <taxon>Gardnerella</taxon>
    </lineage>
</organism>
<dbReference type="CDD" id="cd02947">
    <property type="entry name" value="TRX_family"/>
    <property type="match status" value="1"/>
</dbReference>
<evidence type="ECO:0000256" key="1">
    <source>
        <dbReference type="SAM" id="Phobius"/>
    </source>
</evidence>
<reference evidence="2" key="2">
    <citation type="submission" date="2017-01" db="EMBL/GenBank/DDBJ databases">
        <authorList>
            <person name="Timinskas A."/>
        </authorList>
    </citation>
    <scope>NUCLEOTIDE SEQUENCE</scope>
    <source>
        <strain evidence="2">GV37</strain>
    </source>
</reference>
<dbReference type="Proteomes" id="UP000186260">
    <property type="component" value="Chromosome"/>
</dbReference>
<keyword evidence="4" id="KW-1185">Reference proteome</keyword>
<gene>
    <name evidence="2" type="ORF">BVL65_02945</name>
    <name evidence="3" type="ORF">CJ213_02320</name>
</gene>
<dbReference type="SUPFAM" id="SSF52833">
    <property type="entry name" value="Thioredoxin-like"/>
    <property type="match status" value="1"/>
</dbReference>
<sequence length="129" mass="14688">MKSVISRILPAIVIMLFVGFIAYIHLSGLRPSFSVLQENNISNLKTGEVLYFGSSGCGACQEFNKVLKEYQDETHAKIYYWDATDMKIVRKAAEIKIYNTPTIVMRKRGKLVISQGYKNLKELETFVES</sequence>
<dbReference type="AlphaFoldDB" id="A0A9X7FFF3"/>
<dbReference type="Proteomes" id="UP000235293">
    <property type="component" value="Unassembled WGS sequence"/>
</dbReference>
<reference evidence="2" key="4">
    <citation type="journal article" date="2021" name="Pathogens">
        <title>Discrimination of Gardnerella Species by Combining MALDI-TOF Protein Profile, Chaperonin cpn60 Sequences, and Phenotypic Characteristics.</title>
        <authorList>
            <person name="Bulavaite A."/>
            <person name="Maier T."/>
            <person name="Pleckaityte M."/>
        </authorList>
    </citation>
    <scope>NUCLEOTIDE SEQUENCE</scope>
    <source>
        <strain evidence="2">GV37</strain>
    </source>
</reference>
<dbReference type="EMBL" id="CP019058">
    <property type="protein sequence ID" value="APW18555.1"/>
    <property type="molecule type" value="Genomic_DNA"/>
</dbReference>
<reference evidence="3 5" key="3">
    <citation type="submission" date="2017-09" db="EMBL/GenBank/DDBJ databases">
        <title>Bacterial strain isolated from the female urinary microbiota.</title>
        <authorList>
            <person name="Thomas-White K."/>
            <person name="Kumar N."/>
            <person name="Forster S."/>
            <person name="Putonti C."/>
            <person name="Lawley T."/>
            <person name="Wolfe A.J."/>
        </authorList>
    </citation>
    <scope>NUCLEOTIDE SEQUENCE [LARGE SCALE GENOMIC DNA]</scope>
    <source>
        <strain evidence="3 5">UMB0411</strain>
    </source>
</reference>
<dbReference type="InterPro" id="IPR046698">
    <property type="entry name" value="PedC-like"/>
</dbReference>
<accession>A0A9X7FFF3</accession>
<keyword evidence="1" id="KW-1133">Transmembrane helix</keyword>
<evidence type="ECO:0000313" key="4">
    <source>
        <dbReference type="Proteomes" id="UP000186260"/>
    </source>
</evidence>
<dbReference type="Pfam" id="PF20207">
    <property type="entry name" value="DUF6568"/>
    <property type="match status" value="1"/>
</dbReference>
<evidence type="ECO:0000313" key="5">
    <source>
        <dbReference type="Proteomes" id="UP000235293"/>
    </source>
</evidence>